<dbReference type="InterPro" id="IPR029063">
    <property type="entry name" value="SAM-dependent_MTases_sf"/>
</dbReference>
<accession>A0A1Y2PH39</accession>
<dbReference type="STRING" id="1635173.WH52_05050"/>
<protein>
    <submittedName>
        <fullName evidence="1">Methyltransferase</fullName>
    </submittedName>
</protein>
<dbReference type="AlphaFoldDB" id="A0A1Y2PH39"/>
<reference evidence="1 2" key="1">
    <citation type="submission" date="2015-03" db="EMBL/GenBank/DDBJ databases">
        <title>Genome sequence of Tenacibaculum sp. S2-2, isolated from intestinal microbiota of sea cucumber, Apostichopus japonicas.</title>
        <authorList>
            <person name="Shao Z."/>
            <person name="Wang L."/>
            <person name="Li X."/>
        </authorList>
    </citation>
    <scope>NUCLEOTIDE SEQUENCE [LARGE SCALE GENOMIC DNA]</scope>
    <source>
        <strain evidence="1 2">S2-2</strain>
    </source>
</reference>
<dbReference type="GO" id="GO:0008168">
    <property type="term" value="F:methyltransferase activity"/>
    <property type="evidence" value="ECO:0007669"/>
    <property type="project" value="UniProtKB-KW"/>
</dbReference>
<evidence type="ECO:0000313" key="2">
    <source>
        <dbReference type="Proteomes" id="UP000194221"/>
    </source>
</evidence>
<dbReference type="Proteomes" id="UP000194221">
    <property type="component" value="Unassembled WGS sequence"/>
</dbReference>
<dbReference type="GO" id="GO:0032259">
    <property type="term" value="P:methylation"/>
    <property type="evidence" value="ECO:0007669"/>
    <property type="project" value="UniProtKB-KW"/>
</dbReference>
<dbReference type="RefSeq" id="WP_086029847.1">
    <property type="nucleotide sequence ID" value="NZ_LAPZ01000002.1"/>
</dbReference>
<sequence>MNLNKDSEYYKDLNPLLNCIDHVVSNESYEVMYNSKYEMLVTSPVPTNLKDYYESDSYISHTDSNKSLFDKIYQIVKKYTLNKKLKLINSFNTNEKDILDIGAGTGEFLKVCKNNKWSVVGVEPSKSAREIAFKKDIHLKETINDLENKKFDIITLWHVLEHVPNLNEYIYKLKNFLKENGVLIIAVPNYKSYDAKYYKNFWAAYDVPRHLWHFSKTSIQLLFNQVNLKVEKTLPMYFDSFYVSLLSEKYKTGKSNPFKAFFIGLQSNLKAIKTKEYSSHIYILKNK</sequence>
<evidence type="ECO:0000313" key="1">
    <source>
        <dbReference type="EMBL" id="OSY89029.1"/>
    </source>
</evidence>
<dbReference type="SUPFAM" id="SSF53335">
    <property type="entry name" value="S-adenosyl-L-methionine-dependent methyltransferases"/>
    <property type="match status" value="1"/>
</dbReference>
<name>A0A1Y2PH39_9FLAO</name>
<dbReference type="Gene3D" id="3.40.50.150">
    <property type="entry name" value="Vaccinia Virus protein VP39"/>
    <property type="match status" value="1"/>
</dbReference>
<dbReference type="Pfam" id="PF13489">
    <property type="entry name" value="Methyltransf_23"/>
    <property type="match status" value="1"/>
</dbReference>
<comment type="caution">
    <text evidence="1">The sequence shown here is derived from an EMBL/GenBank/DDBJ whole genome shotgun (WGS) entry which is preliminary data.</text>
</comment>
<organism evidence="1 2">
    <name type="scientific">Tenacibaculum holothuriorum</name>
    <dbReference type="NCBI Taxonomy" id="1635173"/>
    <lineage>
        <taxon>Bacteria</taxon>
        <taxon>Pseudomonadati</taxon>
        <taxon>Bacteroidota</taxon>
        <taxon>Flavobacteriia</taxon>
        <taxon>Flavobacteriales</taxon>
        <taxon>Flavobacteriaceae</taxon>
        <taxon>Tenacibaculum</taxon>
    </lineage>
</organism>
<keyword evidence="1" id="KW-0808">Transferase</keyword>
<dbReference type="PANTHER" id="PTHR43861">
    <property type="entry name" value="TRANS-ACONITATE 2-METHYLTRANSFERASE-RELATED"/>
    <property type="match status" value="1"/>
</dbReference>
<dbReference type="CDD" id="cd02440">
    <property type="entry name" value="AdoMet_MTases"/>
    <property type="match status" value="1"/>
</dbReference>
<keyword evidence="1" id="KW-0489">Methyltransferase</keyword>
<gene>
    <name evidence="1" type="ORF">WH52_05050</name>
</gene>
<dbReference type="EMBL" id="LAPZ01000002">
    <property type="protein sequence ID" value="OSY89029.1"/>
    <property type="molecule type" value="Genomic_DNA"/>
</dbReference>
<dbReference type="OrthoDB" id="2370471at2"/>
<proteinExistence type="predicted"/>
<dbReference type="InParanoid" id="A0A1Y2PH39"/>
<keyword evidence="2" id="KW-1185">Reference proteome</keyword>
<dbReference type="PANTHER" id="PTHR43861:SF6">
    <property type="entry name" value="METHYLTRANSFERASE TYPE 11"/>
    <property type="match status" value="1"/>
</dbReference>